<gene>
    <name evidence="1" type="ORF">UFOVP251_35</name>
</gene>
<protein>
    <submittedName>
        <fullName evidence="1">Uncharacterized protein</fullName>
    </submittedName>
</protein>
<organism evidence="1">
    <name type="scientific">uncultured Caudovirales phage</name>
    <dbReference type="NCBI Taxonomy" id="2100421"/>
    <lineage>
        <taxon>Viruses</taxon>
        <taxon>Duplodnaviria</taxon>
        <taxon>Heunggongvirae</taxon>
        <taxon>Uroviricota</taxon>
        <taxon>Caudoviricetes</taxon>
        <taxon>Peduoviridae</taxon>
        <taxon>Maltschvirus</taxon>
        <taxon>Maltschvirus maltsch</taxon>
    </lineage>
</organism>
<proteinExistence type="predicted"/>
<dbReference type="EMBL" id="LR796272">
    <property type="protein sequence ID" value="CAB4132876.1"/>
    <property type="molecule type" value="Genomic_DNA"/>
</dbReference>
<reference evidence="1" key="1">
    <citation type="submission" date="2020-04" db="EMBL/GenBank/DDBJ databases">
        <authorList>
            <person name="Chiriac C."/>
            <person name="Salcher M."/>
            <person name="Ghai R."/>
            <person name="Kavagutti S V."/>
        </authorList>
    </citation>
    <scope>NUCLEOTIDE SEQUENCE</scope>
</reference>
<sequence>MSHASKAVMGQATARCVFGVRGAVALVLLAREFSPSALARGMKIPSLYQQNKELIMSQQNNFDFNAFNTLTERQSAGLQIFLAQQLLSNALWSMEKYDNPRQVEIRDLFNGCKTLRAQLKVDSAARSAVA</sequence>
<name>A0A6J5LIC8_9CAUD</name>
<accession>A0A6J5LIC8</accession>
<evidence type="ECO:0000313" key="1">
    <source>
        <dbReference type="EMBL" id="CAB4132876.1"/>
    </source>
</evidence>